<sequence length="93" mass="10292">MLKRQKIDCRMIYRGGATTNELGGRVCVEGEGGGECSFPFQTALQGLRMLRRQKIDCRVIYRGGRNNERFGGCACVKGMIDGSPCVCSKVMEH</sequence>
<name>A0AAV4NPK7_CAEEX</name>
<evidence type="ECO:0000313" key="2">
    <source>
        <dbReference type="Proteomes" id="UP001054945"/>
    </source>
</evidence>
<accession>A0AAV4NPK7</accession>
<protein>
    <submittedName>
        <fullName evidence="1">Uncharacterized protein</fullName>
    </submittedName>
</protein>
<comment type="caution">
    <text evidence="1">The sequence shown here is derived from an EMBL/GenBank/DDBJ whole genome shotgun (WGS) entry which is preliminary data.</text>
</comment>
<dbReference type="AlphaFoldDB" id="A0AAV4NPK7"/>
<dbReference type="Proteomes" id="UP001054945">
    <property type="component" value="Unassembled WGS sequence"/>
</dbReference>
<keyword evidence="2" id="KW-1185">Reference proteome</keyword>
<dbReference type="EMBL" id="BPLR01021134">
    <property type="protein sequence ID" value="GIX86363.1"/>
    <property type="molecule type" value="Genomic_DNA"/>
</dbReference>
<evidence type="ECO:0000313" key="1">
    <source>
        <dbReference type="EMBL" id="GIX86363.1"/>
    </source>
</evidence>
<organism evidence="1 2">
    <name type="scientific">Caerostris extrusa</name>
    <name type="common">Bark spider</name>
    <name type="synonym">Caerostris bankana</name>
    <dbReference type="NCBI Taxonomy" id="172846"/>
    <lineage>
        <taxon>Eukaryota</taxon>
        <taxon>Metazoa</taxon>
        <taxon>Ecdysozoa</taxon>
        <taxon>Arthropoda</taxon>
        <taxon>Chelicerata</taxon>
        <taxon>Arachnida</taxon>
        <taxon>Araneae</taxon>
        <taxon>Araneomorphae</taxon>
        <taxon>Entelegynae</taxon>
        <taxon>Araneoidea</taxon>
        <taxon>Araneidae</taxon>
        <taxon>Caerostris</taxon>
    </lineage>
</organism>
<reference evidence="1 2" key="1">
    <citation type="submission" date="2021-06" db="EMBL/GenBank/DDBJ databases">
        <title>Caerostris extrusa draft genome.</title>
        <authorList>
            <person name="Kono N."/>
            <person name="Arakawa K."/>
        </authorList>
    </citation>
    <scope>NUCLEOTIDE SEQUENCE [LARGE SCALE GENOMIC DNA]</scope>
</reference>
<proteinExistence type="predicted"/>
<gene>
    <name evidence="1" type="ORF">CEXT_390821</name>
</gene>